<evidence type="ECO:0000256" key="7">
    <source>
        <dbReference type="ARBA" id="ARBA00023082"/>
    </source>
</evidence>
<protein>
    <recommendedName>
        <fullName evidence="2 10">RNA polymerase sigma-54 factor</fullName>
    </recommendedName>
</protein>
<dbReference type="Pfam" id="PF00309">
    <property type="entry name" value="Sigma54_AID"/>
    <property type="match status" value="1"/>
</dbReference>
<keyword evidence="3 10" id="KW-0240">DNA-directed RNA polymerase</keyword>
<gene>
    <name evidence="14" type="ORF">QJT80_05060</name>
</gene>
<dbReference type="Pfam" id="PF04963">
    <property type="entry name" value="Sigma54_CBD"/>
    <property type="match status" value="1"/>
</dbReference>
<dbReference type="NCBIfam" id="NF004595">
    <property type="entry name" value="PRK05932.1-2"/>
    <property type="match status" value="1"/>
</dbReference>
<dbReference type="InterPro" id="IPR000394">
    <property type="entry name" value="RNA_pol_sigma_54"/>
</dbReference>
<evidence type="ECO:0000259" key="12">
    <source>
        <dbReference type="Pfam" id="PF04552"/>
    </source>
</evidence>
<dbReference type="GO" id="GO:0016779">
    <property type="term" value="F:nucleotidyltransferase activity"/>
    <property type="evidence" value="ECO:0007669"/>
    <property type="project" value="UniProtKB-KW"/>
</dbReference>
<keyword evidence="5 10" id="KW-0548">Nucleotidyltransferase</keyword>
<dbReference type="GO" id="GO:0016987">
    <property type="term" value="F:sigma factor activity"/>
    <property type="evidence" value="ECO:0007669"/>
    <property type="project" value="UniProtKB-KW"/>
</dbReference>
<evidence type="ECO:0000256" key="10">
    <source>
        <dbReference type="PIRNR" id="PIRNR000774"/>
    </source>
</evidence>
<evidence type="ECO:0000259" key="13">
    <source>
        <dbReference type="Pfam" id="PF04963"/>
    </source>
</evidence>
<dbReference type="GO" id="GO:0006352">
    <property type="term" value="P:DNA-templated transcription initiation"/>
    <property type="evidence" value="ECO:0007669"/>
    <property type="project" value="InterPro"/>
</dbReference>
<dbReference type="PANTHER" id="PTHR32248">
    <property type="entry name" value="RNA POLYMERASE SIGMA-54 FACTOR"/>
    <property type="match status" value="1"/>
</dbReference>
<proteinExistence type="inferred from homology"/>
<keyword evidence="8 10" id="KW-0238">DNA-binding</keyword>
<dbReference type="GO" id="GO:0001216">
    <property type="term" value="F:DNA-binding transcription activator activity"/>
    <property type="evidence" value="ECO:0007669"/>
    <property type="project" value="InterPro"/>
</dbReference>
<keyword evidence="9 10" id="KW-0804">Transcription</keyword>
<comment type="function">
    <text evidence="10">Sigma factors are initiation factors that promote the attachment of RNA polymerase to specific initiation sites and are then released.</text>
</comment>
<keyword evidence="4 10" id="KW-0808">Transferase</keyword>
<evidence type="ECO:0000256" key="11">
    <source>
        <dbReference type="SAM" id="MobiDB-lite"/>
    </source>
</evidence>
<reference evidence="14" key="1">
    <citation type="journal article" date="2023" name="Int. J. Mol. Sci.">
        <title>Metagenomics Revealed a New Genus 'Candidatus Thiocaldithrix dubininis' gen. nov., sp. nov. and a New Species 'Candidatus Thiothrix putei' sp. nov. in the Family Thiotrichaceae, Some Members of Which Have Traits of Both Na+- and H+-Motive Energetics.</title>
        <authorList>
            <person name="Ravin N.V."/>
            <person name="Muntyan M.S."/>
            <person name="Smolyakov D.D."/>
            <person name="Rudenko T.S."/>
            <person name="Beletsky A.V."/>
            <person name="Mardanov A.V."/>
            <person name="Grabovich M.Y."/>
        </authorList>
    </citation>
    <scope>NUCLEOTIDE SEQUENCE</scope>
    <source>
        <strain evidence="14">GKL-01</strain>
    </source>
</reference>
<dbReference type="PROSITE" id="PS00718">
    <property type="entry name" value="SIGMA54_2"/>
    <property type="match status" value="1"/>
</dbReference>
<evidence type="ECO:0000313" key="14">
    <source>
        <dbReference type="EMBL" id="WGZ91850.1"/>
    </source>
</evidence>
<feature type="region of interest" description="Disordered" evidence="11">
    <location>
        <begin position="60"/>
        <end position="95"/>
    </location>
</feature>
<dbReference type="Pfam" id="PF04552">
    <property type="entry name" value="Sigma54_DBD"/>
    <property type="match status" value="1"/>
</dbReference>
<dbReference type="GO" id="GO:0003677">
    <property type="term" value="F:DNA binding"/>
    <property type="evidence" value="ECO:0007669"/>
    <property type="project" value="UniProtKB-KW"/>
</dbReference>
<dbReference type="PROSITE" id="PS00717">
    <property type="entry name" value="SIGMA54_1"/>
    <property type="match status" value="1"/>
</dbReference>
<organism evidence="14">
    <name type="scientific">Candidatus Thiocaldithrix dubininis</name>
    <dbReference type="NCBI Taxonomy" id="3080823"/>
    <lineage>
        <taxon>Bacteria</taxon>
        <taxon>Pseudomonadati</taxon>
        <taxon>Pseudomonadota</taxon>
        <taxon>Gammaproteobacteria</taxon>
        <taxon>Thiotrichales</taxon>
        <taxon>Thiotrichaceae</taxon>
        <taxon>Candidatus Thiocaldithrix</taxon>
    </lineage>
</organism>
<sequence>MLKQGFDLRLGQTLSMTPQLQQAIRLLQLSSLELQNEIQTALEENPLLQLADDNNVETTAETNTKATQENEVSSTEDSFELNATDERDFSSSEIPDELSIDANWDDIYDTRSGSSSSANQDSDSDSSSFLENQEDSSDLGLQEHLLWQIRLSNLSTIDKQIAEAIVCSLDEAGYLCDSVEDIFTVLSEILPIELEDIEVVIKFVQHLDPVGVASRDLRECLLVQLSHLPESKLALKAKQLVEKCLDLLERRDYKEIQKRLKLEQNELEDIIRILRSLQPKPGNAYSSSKTDYIVPDVYVRKIKGQWAVSLNPQVTPNLEINQLYADMLGNVKSDNDASYFKSHLQQARWLIRSVESRNVTLLNVAKAIVDRQSAFMQYGEQAMKPLVLRDIAEVLEMHESTISRVTTNKYMHTPKGIFEFKYFFSSQVDTDTGSSCSSTAIRAMIKKLIANENPHSPLSDNQLTTLLNQQGINVARRTVAKYREAMSILSSHERKTLVLS</sequence>
<dbReference type="InterPro" id="IPR007046">
    <property type="entry name" value="RNA_pol_sigma_54_core-bd"/>
</dbReference>
<dbReference type="NCBIfam" id="TIGR02395">
    <property type="entry name" value="rpoN_sigma"/>
    <property type="match status" value="1"/>
</dbReference>
<keyword evidence="6 10" id="KW-0805">Transcription regulation</keyword>
<evidence type="ECO:0000256" key="1">
    <source>
        <dbReference type="ARBA" id="ARBA00008798"/>
    </source>
</evidence>
<keyword evidence="7 10" id="KW-0731">Sigma factor</keyword>
<dbReference type="PIRSF" id="PIRSF000774">
    <property type="entry name" value="RpoN"/>
    <property type="match status" value="1"/>
</dbReference>
<evidence type="ECO:0000256" key="2">
    <source>
        <dbReference type="ARBA" id="ARBA00019942"/>
    </source>
</evidence>
<feature type="compositionally biased region" description="Low complexity" evidence="11">
    <location>
        <begin position="112"/>
        <end position="128"/>
    </location>
</feature>
<dbReference type="InterPro" id="IPR038709">
    <property type="entry name" value="RpoN_core-bd_sf"/>
</dbReference>
<feature type="domain" description="RNA polymerase sigma factor 54 core-binding" evidence="13">
    <location>
        <begin position="138"/>
        <end position="324"/>
    </location>
</feature>
<dbReference type="PANTHER" id="PTHR32248:SF4">
    <property type="entry name" value="RNA POLYMERASE SIGMA-54 FACTOR"/>
    <property type="match status" value="1"/>
</dbReference>
<evidence type="ECO:0000256" key="3">
    <source>
        <dbReference type="ARBA" id="ARBA00022478"/>
    </source>
</evidence>
<dbReference type="KEGG" id="tdu:QJT80_05060"/>
<evidence type="ECO:0000256" key="8">
    <source>
        <dbReference type="ARBA" id="ARBA00023125"/>
    </source>
</evidence>
<dbReference type="EMBL" id="CP124755">
    <property type="protein sequence ID" value="WGZ91850.1"/>
    <property type="molecule type" value="Genomic_DNA"/>
</dbReference>
<dbReference type="AlphaFoldDB" id="A0AA95H7T6"/>
<evidence type="ECO:0000256" key="4">
    <source>
        <dbReference type="ARBA" id="ARBA00022679"/>
    </source>
</evidence>
<dbReference type="InterPro" id="IPR007634">
    <property type="entry name" value="RNA_pol_sigma_54_DNA-bd"/>
</dbReference>
<reference evidence="14" key="2">
    <citation type="submission" date="2023-04" db="EMBL/GenBank/DDBJ databases">
        <authorList>
            <person name="Beletskiy A.V."/>
            <person name="Mardanov A.V."/>
            <person name="Ravin N.V."/>
        </authorList>
    </citation>
    <scope>NUCLEOTIDE SEQUENCE</scope>
    <source>
        <strain evidence="14">GKL-01</strain>
    </source>
</reference>
<evidence type="ECO:0000256" key="9">
    <source>
        <dbReference type="ARBA" id="ARBA00023163"/>
    </source>
</evidence>
<name>A0AA95H7T6_9GAMM</name>
<feature type="region of interest" description="Disordered" evidence="11">
    <location>
        <begin position="111"/>
        <end position="134"/>
    </location>
</feature>
<feature type="domain" description="RNA polymerase sigma factor 54 DNA-binding" evidence="12">
    <location>
        <begin position="338"/>
        <end position="495"/>
    </location>
</feature>
<evidence type="ECO:0000256" key="5">
    <source>
        <dbReference type="ARBA" id="ARBA00022695"/>
    </source>
</evidence>
<dbReference type="NCBIfam" id="NF009118">
    <property type="entry name" value="PRK12469.1"/>
    <property type="match status" value="1"/>
</dbReference>
<dbReference type="Gene3D" id="1.10.10.60">
    <property type="entry name" value="Homeodomain-like"/>
    <property type="match status" value="1"/>
</dbReference>
<dbReference type="GO" id="GO:0000428">
    <property type="term" value="C:DNA-directed RNA polymerase complex"/>
    <property type="evidence" value="ECO:0007669"/>
    <property type="project" value="UniProtKB-KW"/>
</dbReference>
<comment type="similarity">
    <text evidence="1 10">Belongs to the sigma-54 factor family.</text>
</comment>
<evidence type="ECO:0000256" key="6">
    <source>
        <dbReference type="ARBA" id="ARBA00023015"/>
    </source>
</evidence>
<dbReference type="Proteomes" id="UP001300672">
    <property type="component" value="Chromosome"/>
</dbReference>
<feature type="compositionally biased region" description="Polar residues" evidence="11">
    <location>
        <begin position="60"/>
        <end position="76"/>
    </location>
</feature>
<accession>A0AA95H7T6</accession>
<dbReference type="Gene3D" id="1.10.10.1330">
    <property type="entry name" value="RNA polymerase sigma-54 factor, core-binding domain"/>
    <property type="match status" value="1"/>
</dbReference>
<dbReference type="PRINTS" id="PR00045">
    <property type="entry name" value="SIGMA54FCT"/>
</dbReference>
<dbReference type="PROSITE" id="PS50044">
    <property type="entry name" value="SIGMA54_3"/>
    <property type="match status" value="1"/>
</dbReference>